<feature type="compositionally biased region" description="Basic and acidic residues" evidence="1">
    <location>
        <begin position="58"/>
        <end position="68"/>
    </location>
</feature>
<dbReference type="EMBL" id="PXYL01000015">
    <property type="protein sequence ID" value="PSJ57122.1"/>
    <property type="molecule type" value="Genomic_DNA"/>
</dbReference>
<reference evidence="2 3" key="1">
    <citation type="submission" date="2018-03" db="EMBL/GenBank/DDBJ databases">
        <title>The draft genome of Mesorhizobium soli JCM 19897.</title>
        <authorList>
            <person name="Li L."/>
            <person name="Liu L."/>
            <person name="Liang L."/>
            <person name="Wang T."/>
            <person name="Zhang X."/>
        </authorList>
    </citation>
    <scope>NUCLEOTIDE SEQUENCE [LARGE SCALE GENOMIC DNA]</scope>
    <source>
        <strain evidence="2 3">JCM 19897</strain>
    </source>
</reference>
<keyword evidence="3" id="KW-1185">Reference proteome</keyword>
<feature type="region of interest" description="Disordered" evidence="1">
    <location>
        <begin position="32"/>
        <end position="77"/>
    </location>
</feature>
<comment type="caution">
    <text evidence="2">The sequence shown here is derived from an EMBL/GenBank/DDBJ whole genome shotgun (WGS) entry which is preliminary data.</text>
</comment>
<protein>
    <submittedName>
        <fullName evidence="2">Uncharacterized protein</fullName>
    </submittedName>
</protein>
<sequence>MREQVARHVGDSAPARMAKVRLADGALLIEERDGHDGLPAGGMRLSSDLQKRGGVRKIPKESKLDKLRPPQGVESEQ</sequence>
<evidence type="ECO:0000313" key="3">
    <source>
        <dbReference type="Proteomes" id="UP000240653"/>
    </source>
</evidence>
<evidence type="ECO:0000313" key="2">
    <source>
        <dbReference type="EMBL" id="PSJ57122.1"/>
    </source>
</evidence>
<organism evidence="2 3">
    <name type="scientific">Pseudaminobacter soli</name>
    <name type="common">ex Li et al. 2025</name>
    <dbReference type="NCBI Taxonomy" id="1295366"/>
    <lineage>
        <taxon>Bacteria</taxon>
        <taxon>Pseudomonadati</taxon>
        <taxon>Pseudomonadota</taxon>
        <taxon>Alphaproteobacteria</taxon>
        <taxon>Hyphomicrobiales</taxon>
        <taxon>Phyllobacteriaceae</taxon>
        <taxon>Pseudaminobacter</taxon>
    </lineage>
</organism>
<evidence type="ECO:0000256" key="1">
    <source>
        <dbReference type="SAM" id="MobiDB-lite"/>
    </source>
</evidence>
<name>A0A2P7S3R4_9HYPH</name>
<dbReference type="AlphaFoldDB" id="A0A2P7S3R4"/>
<accession>A0A2P7S3R4</accession>
<gene>
    <name evidence="2" type="ORF">C7I85_23130</name>
</gene>
<proteinExistence type="predicted"/>
<dbReference type="Proteomes" id="UP000240653">
    <property type="component" value="Unassembled WGS sequence"/>
</dbReference>